<dbReference type="RefSeq" id="WP_135283438.1">
    <property type="nucleotide sequence ID" value="NZ_SMLL01000001.1"/>
</dbReference>
<evidence type="ECO:0008006" key="4">
    <source>
        <dbReference type="Google" id="ProtNLM"/>
    </source>
</evidence>
<proteinExistence type="inferred from homology"/>
<sequence>MDSAPARHRIWAQGATDHEGHAPYLSKLLPHLKACTDPDFEVDFHTITPSVTTVHALSEFRFAHEVIRGAVRAEREGYAAFYMNHFQDVGLFEARAAVGIPVLGLGESTLLHACTLGRRLGLLCINQGFVATHWDQLARYGLKERVVGVRAVDASIADWMEAFRSPERKAALWQVFQREARVLIDAGADVIVPTGGIPMMLFGAEQGANVDGAPVVNGCTVVIKCAEMAVKLRRLEGLGPSRLPQSGFALPSDQTLREFLDHR</sequence>
<accession>A0A4Z0BZ18</accession>
<organism evidence="2 3">
    <name type="scientific">Ramlibacter rhizophilus</name>
    <dbReference type="NCBI Taxonomy" id="1781167"/>
    <lineage>
        <taxon>Bacteria</taxon>
        <taxon>Pseudomonadati</taxon>
        <taxon>Pseudomonadota</taxon>
        <taxon>Betaproteobacteria</taxon>
        <taxon>Burkholderiales</taxon>
        <taxon>Comamonadaceae</taxon>
        <taxon>Ramlibacter</taxon>
    </lineage>
</organism>
<dbReference type="InterPro" id="IPR052186">
    <property type="entry name" value="Hydantoin_racemase-like"/>
</dbReference>
<evidence type="ECO:0000313" key="2">
    <source>
        <dbReference type="EMBL" id="TFZ04556.1"/>
    </source>
</evidence>
<dbReference type="AlphaFoldDB" id="A0A4Z0BZ18"/>
<evidence type="ECO:0000313" key="3">
    <source>
        <dbReference type="Proteomes" id="UP000297564"/>
    </source>
</evidence>
<dbReference type="PANTHER" id="PTHR28047:SF5">
    <property type="entry name" value="PROTEIN DCG1"/>
    <property type="match status" value="1"/>
</dbReference>
<dbReference type="EMBL" id="SMLL01000001">
    <property type="protein sequence ID" value="TFZ04556.1"/>
    <property type="molecule type" value="Genomic_DNA"/>
</dbReference>
<comment type="similarity">
    <text evidence="1">Belongs to the HyuE racemase family.</text>
</comment>
<reference evidence="2 3" key="1">
    <citation type="submission" date="2019-03" db="EMBL/GenBank/DDBJ databases">
        <title>Ramlibacter rhizophilus CCTCC AB2015357, whole genome shotgun sequence.</title>
        <authorList>
            <person name="Zhang X."/>
            <person name="Feng G."/>
            <person name="Zhu H."/>
        </authorList>
    </citation>
    <scope>NUCLEOTIDE SEQUENCE [LARGE SCALE GENOMIC DNA]</scope>
    <source>
        <strain evidence="2 3">CCTCC AB2015357</strain>
    </source>
</reference>
<dbReference type="InterPro" id="IPR015942">
    <property type="entry name" value="Asp/Glu/hydantoin_racemase"/>
</dbReference>
<evidence type="ECO:0000256" key="1">
    <source>
        <dbReference type="ARBA" id="ARBA00038414"/>
    </source>
</evidence>
<comment type="caution">
    <text evidence="2">The sequence shown here is derived from an EMBL/GenBank/DDBJ whole genome shotgun (WGS) entry which is preliminary data.</text>
</comment>
<dbReference type="OrthoDB" id="9791723at2"/>
<dbReference type="GO" id="GO:0047661">
    <property type="term" value="F:amino-acid racemase activity"/>
    <property type="evidence" value="ECO:0007669"/>
    <property type="project" value="InterPro"/>
</dbReference>
<gene>
    <name evidence="2" type="ORF">EZ242_02065</name>
</gene>
<dbReference type="Proteomes" id="UP000297564">
    <property type="component" value="Unassembled WGS sequence"/>
</dbReference>
<dbReference type="Pfam" id="PF01177">
    <property type="entry name" value="Asp_Glu_race"/>
    <property type="match status" value="1"/>
</dbReference>
<name>A0A4Z0BZ18_9BURK</name>
<protein>
    <recommendedName>
        <fullName evidence="4">Hydantoin racemase</fullName>
    </recommendedName>
</protein>
<dbReference type="Gene3D" id="3.40.50.12500">
    <property type="match status" value="1"/>
</dbReference>
<dbReference type="InterPro" id="IPR053714">
    <property type="entry name" value="Iso_Racemase_Enz_sf"/>
</dbReference>
<keyword evidence="3" id="KW-1185">Reference proteome</keyword>
<dbReference type="PANTHER" id="PTHR28047">
    <property type="entry name" value="PROTEIN DCG1"/>
    <property type="match status" value="1"/>
</dbReference>